<feature type="compositionally biased region" description="Basic residues" evidence="1">
    <location>
        <begin position="195"/>
        <end position="204"/>
    </location>
</feature>
<evidence type="ECO:0000259" key="2">
    <source>
        <dbReference type="Pfam" id="PF13391"/>
    </source>
</evidence>
<comment type="caution">
    <text evidence="3">The sequence shown here is derived from an EMBL/GenBank/DDBJ whole genome shotgun (WGS) entry which is preliminary data.</text>
</comment>
<evidence type="ECO:0000313" key="4">
    <source>
        <dbReference type="Proteomes" id="UP001642406"/>
    </source>
</evidence>
<dbReference type="Proteomes" id="UP001642406">
    <property type="component" value="Unassembled WGS sequence"/>
</dbReference>
<dbReference type="Pfam" id="PF13391">
    <property type="entry name" value="HNH_2"/>
    <property type="match status" value="1"/>
</dbReference>
<sequence length="698" mass="78008">MDDNQPAIEAQEGQNTLQEIAQLYAKNPRLAQDVLKIAMHEPNTASEVAADIPCLSGRVDPYITNAKERWHLLMDFSRLQQQRLGITYLDALLVALFMVLPLSQVKRIVENADADEENLRQYTILADWGMRAVRSYLTQSTQSDKQSLAPHAPNAHGTLPAPNSSPLAPSTLKRSATTADVDDNDTQSPDASLPRKLRKQGHRRSQSDTAAQVPETPPPRSMSSQASPSSSTISTNSIANSIRRRNAVAETKARDAGVCILTGVNMPDAAHIFPFSVAASSYAKFCLETFFTFWGEETKEKWKALFRDKNITESPKNLISLAKHMHLMWDKGFFALKPLSVSAPGQQPELVVQFHWLKRHRTRPAPKDLHEYDTAITAMSGGDTDILRWGAPLVAHRRSGVRIQTGQLFTIRADTPEQLPSFELLQLQWDMMRISAMCGAADVYDDEYNDDDSDEALSEDAECAVLDPGDFEYDIGDDDHYTGGLWGKPRPNHDQELYILRQLGVLSYKLTQARISTIASAMPDSKEPQECLSLALTWHERYSLDNLDRGLYLADTSYYEAWATAVKKHVEELAIDQHMIFGQTPSSLEYDSMPEFRKACLHWDIFIAEGDKLETSSNRFQFCLASQWLCDVAVPKMQIQANPPNFAGGFPLQHTDLHTGNIFVDDNITIILPASSTGPAPRPFPPLRSWPRLGCLAQ</sequence>
<feature type="region of interest" description="Disordered" evidence="1">
    <location>
        <begin position="139"/>
        <end position="238"/>
    </location>
</feature>
<feature type="domain" description="HNH nuclease" evidence="2">
    <location>
        <begin position="259"/>
        <end position="336"/>
    </location>
</feature>
<accession>A0ABP0C968</accession>
<protein>
    <recommendedName>
        <fullName evidence="2">HNH nuclease domain-containing protein</fullName>
    </recommendedName>
</protein>
<evidence type="ECO:0000256" key="1">
    <source>
        <dbReference type="SAM" id="MobiDB-lite"/>
    </source>
</evidence>
<evidence type="ECO:0000313" key="3">
    <source>
        <dbReference type="EMBL" id="CAK7228553.1"/>
    </source>
</evidence>
<feature type="compositionally biased region" description="Low complexity" evidence="1">
    <location>
        <begin position="158"/>
        <end position="172"/>
    </location>
</feature>
<reference evidence="3 4" key="1">
    <citation type="submission" date="2024-01" db="EMBL/GenBank/DDBJ databases">
        <authorList>
            <person name="Allen C."/>
            <person name="Tagirdzhanova G."/>
        </authorList>
    </citation>
    <scope>NUCLEOTIDE SEQUENCE [LARGE SCALE GENOMIC DNA]</scope>
</reference>
<dbReference type="InterPro" id="IPR003615">
    <property type="entry name" value="HNH_nuc"/>
</dbReference>
<dbReference type="EMBL" id="CAWUHC010000073">
    <property type="protein sequence ID" value="CAK7228553.1"/>
    <property type="molecule type" value="Genomic_DNA"/>
</dbReference>
<organism evidence="3 4">
    <name type="scientific">Sporothrix bragantina</name>
    <dbReference type="NCBI Taxonomy" id="671064"/>
    <lineage>
        <taxon>Eukaryota</taxon>
        <taxon>Fungi</taxon>
        <taxon>Dikarya</taxon>
        <taxon>Ascomycota</taxon>
        <taxon>Pezizomycotina</taxon>
        <taxon>Sordariomycetes</taxon>
        <taxon>Sordariomycetidae</taxon>
        <taxon>Ophiostomatales</taxon>
        <taxon>Ophiostomataceae</taxon>
        <taxon>Sporothrix</taxon>
    </lineage>
</organism>
<feature type="compositionally biased region" description="Low complexity" evidence="1">
    <location>
        <begin position="221"/>
        <end position="238"/>
    </location>
</feature>
<name>A0ABP0C968_9PEZI</name>
<gene>
    <name evidence="3" type="ORF">SBRCBS47491_006944</name>
</gene>
<proteinExistence type="predicted"/>
<keyword evidence="4" id="KW-1185">Reference proteome</keyword>